<proteinExistence type="predicted"/>
<reference evidence="3 4" key="2">
    <citation type="journal article" date="2015" name="Antonie Van Leeuwenhoek">
        <title>Ecophysiological diversity of a novel member of the genus Alteromonas, and description of Alteromonas mediterranea sp. nov.</title>
        <authorList>
            <person name="Ivanova E.P."/>
            <person name="Lopez-Perez M."/>
            <person name="Zabalos M."/>
            <person name="Nguyen S.H."/>
            <person name="Webb H.K."/>
            <person name="Ryan J."/>
            <person name="Lagutin K."/>
            <person name="Vyssotski M."/>
            <person name="Crawford R.J."/>
            <person name="Rodriguez-Valera F."/>
        </authorList>
    </citation>
    <scope>NUCLEOTIDE SEQUENCE [LARGE SCALE GENOMIC DNA]</scope>
    <source>
        <strain evidence="4">DSM 17117 / CIP 110805 / LMG 28347 / Deep ecotype</strain>
    </source>
</reference>
<reference evidence="3 4" key="1">
    <citation type="journal article" date="2008" name="ISME J.">
        <title>Comparative genomics of two ecotypes of the marine planktonic copiotroph Alteromonas macleodii suggests alternative lifestyles associated with different kinds of particulate organic matter.</title>
        <authorList>
            <person name="Ivars-Martinez E."/>
            <person name="Martin-Cuadrado A.B."/>
            <person name="D'Auria G."/>
            <person name="Mira A."/>
            <person name="Ferriera S."/>
            <person name="Johnson J."/>
            <person name="Friedman R."/>
            <person name="Rodriguez-Valera F."/>
        </authorList>
    </citation>
    <scope>NUCLEOTIDE SEQUENCE [LARGE SCALE GENOMIC DNA]</scope>
    <source>
        <strain evidence="4">DSM 17117 / CIP 110805 / LMG 28347 / Deep ecotype</strain>
    </source>
</reference>
<keyword evidence="3" id="KW-0808">Transferase</keyword>
<organism evidence="3 4">
    <name type="scientific">Alteromonas mediterranea (strain DSM 17117 / CIP 110805 / LMG 28347 / Deep ecotype)</name>
    <dbReference type="NCBI Taxonomy" id="1774373"/>
    <lineage>
        <taxon>Bacteria</taxon>
        <taxon>Pseudomonadati</taxon>
        <taxon>Pseudomonadota</taxon>
        <taxon>Gammaproteobacteria</taxon>
        <taxon>Alteromonadales</taxon>
        <taxon>Alteromonadaceae</taxon>
        <taxon>Alteromonas/Salinimonas group</taxon>
        <taxon>Alteromonas</taxon>
    </lineage>
</organism>
<evidence type="ECO:0000259" key="2">
    <source>
        <dbReference type="Pfam" id="PF13439"/>
    </source>
</evidence>
<dbReference type="GO" id="GO:0016757">
    <property type="term" value="F:glycosyltransferase activity"/>
    <property type="evidence" value="ECO:0007669"/>
    <property type="project" value="InterPro"/>
</dbReference>
<dbReference type="InterPro" id="IPR001296">
    <property type="entry name" value="Glyco_trans_1"/>
</dbReference>
<evidence type="ECO:0000313" key="3">
    <source>
        <dbReference type="EMBL" id="AEA98769.1"/>
    </source>
</evidence>
<dbReference type="Gene3D" id="3.40.50.2000">
    <property type="entry name" value="Glycogen Phosphorylase B"/>
    <property type="match status" value="2"/>
</dbReference>
<name>F2G8Q9_ALTMD</name>
<gene>
    <name evidence="3" type="ordered locus">MADE_1013175</name>
</gene>
<dbReference type="AlphaFoldDB" id="F2G8Q9"/>
<feature type="domain" description="Glycosyltransferase subfamily 4-like N-terminal" evidence="2">
    <location>
        <begin position="12"/>
        <end position="167"/>
    </location>
</feature>
<evidence type="ECO:0000313" key="4">
    <source>
        <dbReference type="Proteomes" id="UP000001870"/>
    </source>
</evidence>
<dbReference type="PANTHER" id="PTHR45947:SF3">
    <property type="entry name" value="SULFOQUINOVOSYL TRANSFERASE SQD2"/>
    <property type="match status" value="1"/>
</dbReference>
<feature type="domain" description="Glycosyl transferase family 1" evidence="1">
    <location>
        <begin position="183"/>
        <end position="343"/>
    </location>
</feature>
<dbReference type="Proteomes" id="UP000001870">
    <property type="component" value="Chromosome"/>
</dbReference>
<dbReference type="Pfam" id="PF00534">
    <property type="entry name" value="Glycos_transf_1"/>
    <property type="match status" value="1"/>
</dbReference>
<dbReference type="SUPFAM" id="SSF53756">
    <property type="entry name" value="UDP-Glycosyltransferase/glycogen phosphorylase"/>
    <property type="match status" value="1"/>
</dbReference>
<dbReference type="RefSeq" id="WP_012519061.1">
    <property type="nucleotide sequence ID" value="NC_011138.3"/>
</dbReference>
<dbReference type="Pfam" id="PF13439">
    <property type="entry name" value="Glyco_transf_4"/>
    <property type="match status" value="1"/>
</dbReference>
<dbReference type="EMBL" id="CP001103">
    <property type="protein sequence ID" value="AEA98769.1"/>
    <property type="molecule type" value="Genomic_DNA"/>
</dbReference>
<dbReference type="PANTHER" id="PTHR45947">
    <property type="entry name" value="SULFOQUINOVOSYL TRANSFERASE SQD2"/>
    <property type="match status" value="1"/>
</dbReference>
<dbReference type="KEGG" id="amc:MADE_1013175"/>
<dbReference type="InterPro" id="IPR028098">
    <property type="entry name" value="Glyco_trans_4-like_N"/>
</dbReference>
<accession>F2G8Q9</accession>
<dbReference type="InterPro" id="IPR050194">
    <property type="entry name" value="Glycosyltransferase_grp1"/>
</dbReference>
<sequence length="368" mass="41646">MKVLHVTYDMRIGGTEMVIKNIIEGNTDPDVTMSIFCIEKPLGPWGEDLQNKAIAIHTLSRKEGFDFSVIRSLRETIKANKIDIVHCHQYTPWVYGALAAIGTSAKTIFTEHGRFYPDSSSWKRRVVNPFLVQLTSDITAISEATKQALCKYEFIPEKNIRVIYNGIKALTSSPSRSSKVRLSLNITESHIVFGTIARLDPIKNHRMMIEAFKKVNLEFPDTKLLIVGDGEERGNIESQIKQLSLEKDVILTGYIKNPSDHLECIDVFLLSSFSEGTSMTLLEAMSFSKPCIVTDAGGNREIIKNKENGFVSENDNEFQFSQAMKCLLESPHLIKRFGENGKLRFCENFVSGTMVENYKQLYKKTLNR</sequence>
<evidence type="ECO:0000259" key="1">
    <source>
        <dbReference type="Pfam" id="PF00534"/>
    </source>
</evidence>
<dbReference type="HOGENOM" id="CLU_009583_0_4_6"/>
<keyword evidence="4" id="KW-1185">Reference proteome</keyword>
<protein>
    <submittedName>
        <fullName evidence="3">Glycosyl transferase family 1</fullName>
    </submittedName>
</protein>